<name>A0AAE7MRT4_ENTGA</name>
<dbReference type="AlphaFoldDB" id="A0AAE7MRT4"/>
<gene>
    <name evidence="1" type="ORF">EGM181_15065</name>
</gene>
<dbReference type="RefSeq" id="WP_113849214.1">
    <property type="nucleotide sequence ID" value="NZ_CP050485.1"/>
</dbReference>
<evidence type="ECO:0000313" key="1">
    <source>
        <dbReference type="EMBL" id="QOG28482.1"/>
    </source>
</evidence>
<sequence>MEAAEVPKMQLEVSHTLSNEQLKQISDSVFEAIIEAIVAARNASKVDSDILTTKVALQKWLGVSAIYLEELLADQNFPKGKMLSERKQVFFKSDIIKYLKSK</sequence>
<proteinExistence type="predicted"/>
<protein>
    <submittedName>
        <fullName evidence="1">Uncharacterized protein</fullName>
    </submittedName>
</protein>
<dbReference type="EMBL" id="CP050485">
    <property type="protein sequence ID" value="QOG28482.1"/>
    <property type="molecule type" value="Genomic_DNA"/>
</dbReference>
<dbReference type="Proteomes" id="UP000516696">
    <property type="component" value="Chromosome"/>
</dbReference>
<organism evidence="1 2">
    <name type="scientific">Enterococcus gallinarum</name>
    <dbReference type="NCBI Taxonomy" id="1353"/>
    <lineage>
        <taxon>Bacteria</taxon>
        <taxon>Bacillati</taxon>
        <taxon>Bacillota</taxon>
        <taxon>Bacilli</taxon>
        <taxon>Lactobacillales</taxon>
        <taxon>Enterococcaceae</taxon>
        <taxon>Enterococcus</taxon>
    </lineage>
</organism>
<reference evidence="1 2" key="1">
    <citation type="submission" date="2020-03" db="EMBL/GenBank/DDBJ databases">
        <title>Characterization of ganglioside-mimicking enterococci.</title>
        <authorList>
            <person name="Patry R.T."/>
            <person name="Nothaft H."/>
            <person name="Bridger R."/>
            <person name="Shajahan A."/>
            <person name="Huynh S."/>
            <person name="Sanchez S."/>
            <person name="Azadi P."/>
            <person name="Cooper K."/>
            <person name="Miller W.G."/>
            <person name="Parker C.T."/>
            <person name="Wells L."/>
            <person name="Szymanski C.M."/>
        </authorList>
    </citation>
    <scope>NUCLEOTIDE SEQUENCE [LARGE SCALE GENOMIC DNA]</scope>
    <source>
        <strain evidence="1 2">EGM181</strain>
    </source>
</reference>
<evidence type="ECO:0000313" key="2">
    <source>
        <dbReference type="Proteomes" id="UP000516696"/>
    </source>
</evidence>
<accession>A0AAE7MRT4</accession>